<feature type="region of interest" description="Disordered" evidence="1">
    <location>
        <begin position="389"/>
        <end position="543"/>
    </location>
</feature>
<organism evidence="2 3">
    <name type="scientific">Thelephora terrestris</name>
    <dbReference type="NCBI Taxonomy" id="56493"/>
    <lineage>
        <taxon>Eukaryota</taxon>
        <taxon>Fungi</taxon>
        <taxon>Dikarya</taxon>
        <taxon>Basidiomycota</taxon>
        <taxon>Agaricomycotina</taxon>
        <taxon>Agaricomycetes</taxon>
        <taxon>Thelephorales</taxon>
        <taxon>Thelephoraceae</taxon>
        <taxon>Thelephora</taxon>
    </lineage>
</organism>
<feature type="region of interest" description="Disordered" evidence="1">
    <location>
        <begin position="298"/>
        <end position="374"/>
    </location>
</feature>
<dbReference type="EMBL" id="WIUZ02000012">
    <property type="protein sequence ID" value="KAF9782509.1"/>
    <property type="molecule type" value="Genomic_DNA"/>
</dbReference>
<evidence type="ECO:0000313" key="3">
    <source>
        <dbReference type="Proteomes" id="UP000736335"/>
    </source>
</evidence>
<protein>
    <submittedName>
        <fullName evidence="2">Uncharacterized protein</fullName>
    </submittedName>
</protein>
<proteinExistence type="predicted"/>
<feature type="compositionally biased region" description="Basic residues" evidence="1">
    <location>
        <begin position="181"/>
        <end position="194"/>
    </location>
</feature>
<reference evidence="2" key="1">
    <citation type="journal article" date="2020" name="Nat. Commun.">
        <title>Large-scale genome sequencing of mycorrhizal fungi provides insights into the early evolution of symbiotic traits.</title>
        <authorList>
            <person name="Miyauchi S."/>
            <person name="Kiss E."/>
            <person name="Kuo A."/>
            <person name="Drula E."/>
            <person name="Kohler A."/>
            <person name="Sanchez-Garcia M."/>
            <person name="Morin E."/>
            <person name="Andreopoulos B."/>
            <person name="Barry K.W."/>
            <person name="Bonito G."/>
            <person name="Buee M."/>
            <person name="Carver A."/>
            <person name="Chen C."/>
            <person name="Cichocki N."/>
            <person name="Clum A."/>
            <person name="Culley D."/>
            <person name="Crous P.W."/>
            <person name="Fauchery L."/>
            <person name="Girlanda M."/>
            <person name="Hayes R.D."/>
            <person name="Keri Z."/>
            <person name="LaButti K."/>
            <person name="Lipzen A."/>
            <person name="Lombard V."/>
            <person name="Magnuson J."/>
            <person name="Maillard F."/>
            <person name="Murat C."/>
            <person name="Nolan M."/>
            <person name="Ohm R.A."/>
            <person name="Pangilinan J."/>
            <person name="Pereira M.F."/>
            <person name="Perotto S."/>
            <person name="Peter M."/>
            <person name="Pfister S."/>
            <person name="Riley R."/>
            <person name="Sitrit Y."/>
            <person name="Stielow J.B."/>
            <person name="Szollosi G."/>
            <person name="Zifcakova L."/>
            <person name="Stursova M."/>
            <person name="Spatafora J.W."/>
            <person name="Tedersoo L."/>
            <person name="Vaario L.M."/>
            <person name="Yamada A."/>
            <person name="Yan M."/>
            <person name="Wang P."/>
            <person name="Xu J."/>
            <person name="Bruns T."/>
            <person name="Baldrian P."/>
            <person name="Vilgalys R."/>
            <person name="Dunand C."/>
            <person name="Henrissat B."/>
            <person name="Grigoriev I.V."/>
            <person name="Hibbett D."/>
            <person name="Nagy L.G."/>
            <person name="Martin F.M."/>
        </authorList>
    </citation>
    <scope>NUCLEOTIDE SEQUENCE</scope>
    <source>
        <strain evidence="2">UH-Tt-Lm1</strain>
    </source>
</reference>
<dbReference type="OrthoDB" id="2690066at2759"/>
<feature type="compositionally biased region" description="Basic residues" evidence="1">
    <location>
        <begin position="150"/>
        <end position="159"/>
    </location>
</feature>
<feature type="compositionally biased region" description="Low complexity" evidence="1">
    <location>
        <begin position="408"/>
        <end position="417"/>
    </location>
</feature>
<feature type="compositionally biased region" description="Basic and acidic residues" evidence="1">
    <location>
        <begin position="606"/>
        <end position="616"/>
    </location>
</feature>
<feature type="compositionally biased region" description="Polar residues" evidence="1">
    <location>
        <begin position="222"/>
        <end position="251"/>
    </location>
</feature>
<feature type="region of interest" description="Disordered" evidence="1">
    <location>
        <begin position="42"/>
        <end position="259"/>
    </location>
</feature>
<accession>A0A9P6HAD0</accession>
<feature type="compositionally biased region" description="Pro residues" evidence="1">
    <location>
        <begin position="428"/>
        <end position="450"/>
    </location>
</feature>
<dbReference type="Proteomes" id="UP000736335">
    <property type="component" value="Unassembled WGS sequence"/>
</dbReference>
<reference evidence="2" key="2">
    <citation type="submission" date="2020-11" db="EMBL/GenBank/DDBJ databases">
        <authorList>
            <consortium name="DOE Joint Genome Institute"/>
            <person name="Kuo A."/>
            <person name="Miyauchi S."/>
            <person name="Kiss E."/>
            <person name="Drula E."/>
            <person name="Kohler A."/>
            <person name="Sanchez-Garcia M."/>
            <person name="Andreopoulos B."/>
            <person name="Barry K.W."/>
            <person name="Bonito G."/>
            <person name="Buee M."/>
            <person name="Carver A."/>
            <person name="Chen C."/>
            <person name="Cichocki N."/>
            <person name="Clum A."/>
            <person name="Culley D."/>
            <person name="Crous P.W."/>
            <person name="Fauchery L."/>
            <person name="Girlanda M."/>
            <person name="Hayes R."/>
            <person name="Keri Z."/>
            <person name="Labutti K."/>
            <person name="Lipzen A."/>
            <person name="Lombard V."/>
            <person name="Magnuson J."/>
            <person name="Maillard F."/>
            <person name="Morin E."/>
            <person name="Murat C."/>
            <person name="Nolan M."/>
            <person name="Ohm R."/>
            <person name="Pangilinan J."/>
            <person name="Pereira M."/>
            <person name="Perotto S."/>
            <person name="Peter M."/>
            <person name="Riley R."/>
            <person name="Sitrit Y."/>
            <person name="Stielow B."/>
            <person name="Szollosi G."/>
            <person name="Zifcakova L."/>
            <person name="Stursova M."/>
            <person name="Spatafora J.W."/>
            <person name="Tedersoo L."/>
            <person name="Vaario L.-M."/>
            <person name="Yamada A."/>
            <person name="Yan M."/>
            <person name="Wang P."/>
            <person name="Xu J."/>
            <person name="Bruns T."/>
            <person name="Baldrian P."/>
            <person name="Vilgalys R."/>
            <person name="Henrissat B."/>
            <person name="Grigoriev I.V."/>
            <person name="Hibbett D."/>
            <person name="Nagy L.G."/>
            <person name="Martin F.M."/>
        </authorList>
    </citation>
    <scope>NUCLEOTIDE SEQUENCE</scope>
    <source>
        <strain evidence="2">UH-Tt-Lm1</strain>
    </source>
</reference>
<name>A0A9P6HAD0_9AGAM</name>
<gene>
    <name evidence="2" type="ORF">BJ322DRAFT_1111368</name>
</gene>
<evidence type="ECO:0000313" key="2">
    <source>
        <dbReference type="EMBL" id="KAF9782509.1"/>
    </source>
</evidence>
<evidence type="ECO:0000256" key="1">
    <source>
        <dbReference type="SAM" id="MobiDB-lite"/>
    </source>
</evidence>
<feature type="compositionally biased region" description="Low complexity" evidence="1">
    <location>
        <begin position="334"/>
        <end position="344"/>
    </location>
</feature>
<feature type="compositionally biased region" description="Polar residues" evidence="1">
    <location>
        <begin position="73"/>
        <end position="88"/>
    </location>
</feature>
<feature type="compositionally biased region" description="Acidic residues" evidence="1">
    <location>
        <begin position="46"/>
        <end position="55"/>
    </location>
</feature>
<sequence>MDTQRPRPRARRRDSDSVLRASVLDAAIELGIGNKTVAKWMFSPVEEGDEEDEPEQVQTTSELPNHTSEEHSQLPTSAQYSWNHQSLPQGHAVNGGSTHAAHISTSSASTHSNHLLPPASPRKLSYNKLRKAKPDGYDTDGGYVSDATRKKSKKSKKKVKDGAVTGGEESEGGYLSEASPKRKVSFFSRKKTKKSKDDEKHPVPPVPHLATHFSAADRFGLRSNSPSTFASSNRSSWTDVAPSRNATHTSTPAPPPPQFQEDAIQALTHAFKEDAQSIAGSFDWSNTYSHFPRVVQTAHPPLPGSTRERPHTSPKPSLPAALTTAQIRPLKTRPSPLSLSPLSSDYRHASEHSPVPSEAVMMSPDPTSPPSTSTLRNKLLIAANTTPAALLPTHSSPGPSPTEPTPPFDFFVPVSSPGGSIRSRQFELPPPSPAPQGPLPKVPPISPPNDYPHNHPLLKKPSVVLPSRLTPFGLPPGTSPARTPSPSIRGKEQPFPTNPAIRVQEDTDTGHGEPYYPKNLNNPTWAVPRQPPPLSASSAPAVVPSRKSVGASSYTSSHMESEIEAIEALYHDVDGDELPDEILNHAEVDSVISMFGGQSSTQESGLYEREPRRSNDEELANGRLSKPLRIPLDEDDYVSPTGGYLDMDSDLEDDPINLKEDEKYTVWDRQSFMDESRSGETKNRFVRNIEALYRRDGRERSVIGGAPVVRKPAAYI</sequence>
<comment type="caution">
    <text evidence="2">The sequence shown here is derived from an EMBL/GenBank/DDBJ whole genome shotgun (WGS) entry which is preliminary data.</text>
</comment>
<dbReference type="AlphaFoldDB" id="A0A9P6HAD0"/>
<feature type="compositionally biased region" description="Pro residues" evidence="1">
    <location>
        <begin position="398"/>
        <end position="407"/>
    </location>
</feature>
<feature type="region of interest" description="Disordered" evidence="1">
    <location>
        <begin position="595"/>
        <end position="625"/>
    </location>
</feature>
<feature type="compositionally biased region" description="Low complexity" evidence="1">
    <location>
        <begin position="97"/>
        <end position="112"/>
    </location>
</feature>
<keyword evidence="3" id="KW-1185">Reference proteome</keyword>